<feature type="signal peptide" evidence="10">
    <location>
        <begin position="1"/>
        <end position="20"/>
    </location>
</feature>
<dbReference type="EMBL" id="JAULSU010000001">
    <property type="protein sequence ID" value="KAK0631504.1"/>
    <property type="molecule type" value="Genomic_DNA"/>
</dbReference>
<keyword evidence="8 10" id="KW-0326">Glycosidase</keyword>
<evidence type="ECO:0000256" key="6">
    <source>
        <dbReference type="ARBA" id="ARBA00022801"/>
    </source>
</evidence>
<feature type="chain" id="PRO_5041486568" description="Endo-chitosanase" evidence="10">
    <location>
        <begin position="21"/>
        <end position="284"/>
    </location>
</feature>
<gene>
    <name evidence="11" type="ORF">B0T14DRAFT_415426</name>
</gene>
<evidence type="ECO:0000256" key="9">
    <source>
        <dbReference type="ARBA" id="ARBA00023326"/>
    </source>
</evidence>
<protein>
    <recommendedName>
        <fullName evidence="10">Endo-chitosanase</fullName>
        <ecNumber evidence="10">3.2.1.132</ecNumber>
    </recommendedName>
</protein>
<keyword evidence="9 10" id="KW-0624">Polysaccharide degradation</keyword>
<evidence type="ECO:0000256" key="2">
    <source>
        <dbReference type="ARBA" id="ARBA00004613"/>
    </source>
</evidence>
<evidence type="ECO:0000256" key="8">
    <source>
        <dbReference type="ARBA" id="ARBA00023295"/>
    </source>
</evidence>
<dbReference type="PANTHER" id="PTHR42061:SF6">
    <property type="entry name" value="ENDO-CHITOSANASE"/>
    <property type="match status" value="1"/>
</dbReference>
<proteinExistence type="inferred from homology"/>
<evidence type="ECO:0000256" key="5">
    <source>
        <dbReference type="ARBA" id="ARBA00022729"/>
    </source>
</evidence>
<evidence type="ECO:0000313" key="12">
    <source>
        <dbReference type="Proteomes" id="UP001175000"/>
    </source>
</evidence>
<evidence type="ECO:0000256" key="10">
    <source>
        <dbReference type="RuleBase" id="RU361208"/>
    </source>
</evidence>
<dbReference type="InterPro" id="IPR009939">
    <property type="entry name" value="Chitosanase_fungal"/>
</dbReference>
<organism evidence="11 12">
    <name type="scientific">Immersiella caudata</name>
    <dbReference type="NCBI Taxonomy" id="314043"/>
    <lineage>
        <taxon>Eukaryota</taxon>
        <taxon>Fungi</taxon>
        <taxon>Dikarya</taxon>
        <taxon>Ascomycota</taxon>
        <taxon>Pezizomycotina</taxon>
        <taxon>Sordariomycetes</taxon>
        <taxon>Sordariomycetidae</taxon>
        <taxon>Sordariales</taxon>
        <taxon>Lasiosphaeriaceae</taxon>
        <taxon>Immersiella</taxon>
    </lineage>
</organism>
<comment type="similarity">
    <text evidence="3 10">Belongs to the glycosyl hydrolase 75 family.</text>
</comment>
<keyword evidence="12" id="KW-1185">Reference proteome</keyword>
<dbReference type="Proteomes" id="UP001175000">
    <property type="component" value="Unassembled WGS sequence"/>
</dbReference>
<keyword evidence="6 10" id="KW-0378">Hydrolase</keyword>
<comment type="catalytic activity">
    <reaction evidence="1 10">
        <text>Endohydrolysis of beta-(1-&gt;4)-linkages between D-glucosamine residues in a partly acetylated chitosan.</text>
        <dbReference type="EC" id="3.2.1.132"/>
    </reaction>
</comment>
<keyword evidence="7" id="KW-0119">Carbohydrate metabolism</keyword>
<dbReference type="Pfam" id="PF07335">
    <property type="entry name" value="Glyco_hydro_75"/>
    <property type="match status" value="1"/>
</dbReference>
<evidence type="ECO:0000256" key="3">
    <source>
        <dbReference type="ARBA" id="ARBA00007799"/>
    </source>
</evidence>
<name>A0AA40CBJ6_9PEZI</name>
<evidence type="ECO:0000256" key="7">
    <source>
        <dbReference type="ARBA" id="ARBA00023277"/>
    </source>
</evidence>
<comment type="subcellular location">
    <subcellularLocation>
        <location evidence="2 10">Secreted</location>
    </subcellularLocation>
</comment>
<evidence type="ECO:0000313" key="11">
    <source>
        <dbReference type="EMBL" id="KAK0631504.1"/>
    </source>
</evidence>
<dbReference type="PANTHER" id="PTHR42061">
    <property type="entry name" value="ENDO-CHITOSANASE"/>
    <property type="match status" value="1"/>
</dbReference>
<dbReference type="EC" id="3.2.1.132" evidence="10"/>
<dbReference type="GO" id="GO:0005576">
    <property type="term" value="C:extracellular region"/>
    <property type="evidence" value="ECO:0007669"/>
    <property type="project" value="UniProtKB-SubCell"/>
</dbReference>
<keyword evidence="4" id="KW-0964">Secreted</keyword>
<dbReference type="GO" id="GO:0016977">
    <property type="term" value="F:chitosanase activity"/>
    <property type="evidence" value="ECO:0007669"/>
    <property type="project" value="UniProtKB-EC"/>
</dbReference>
<dbReference type="AlphaFoldDB" id="A0AA40CBJ6"/>
<reference evidence="11" key="1">
    <citation type="submission" date="2023-06" db="EMBL/GenBank/DDBJ databases">
        <title>Genome-scale phylogeny and comparative genomics of the fungal order Sordariales.</title>
        <authorList>
            <consortium name="Lawrence Berkeley National Laboratory"/>
            <person name="Hensen N."/>
            <person name="Bonometti L."/>
            <person name="Westerberg I."/>
            <person name="Brannstrom I.O."/>
            <person name="Guillou S."/>
            <person name="Cros-Aarteil S."/>
            <person name="Calhoun S."/>
            <person name="Haridas S."/>
            <person name="Kuo A."/>
            <person name="Mondo S."/>
            <person name="Pangilinan J."/>
            <person name="Riley R."/>
            <person name="Labutti K."/>
            <person name="Andreopoulos B."/>
            <person name="Lipzen A."/>
            <person name="Chen C."/>
            <person name="Yanf M."/>
            <person name="Daum C."/>
            <person name="Ng V."/>
            <person name="Clum A."/>
            <person name="Steindorff A."/>
            <person name="Ohm R."/>
            <person name="Martin F."/>
            <person name="Silar P."/>
            <person name="Natvig D."/>
            <person name="Lalanne C."/>
            <person name="Gautier V."/>
            <person name="Ament-Velasquez S.L."/>
            <person name="Kruys A."/>
            <person name="Hutchinson M.I."/>
            <person name="Powell A.J."/>
            <person name="Barry K."/>
            <person name="Miller A.N."/>
            <person name="Grigoriev I.V."/>
            <person name="Debuchy R."/>
            <person name="Gladieux P."/>
            <person name="Thoren M.H."/>
            <person name="Johannesson H."/>
        </authorList>
    </citation>
    <scope>NUCLEOTIDE SEQUENCE</scope>
    <source>
        <strain evidence="11">CBS 606.72</strain>
    </source>
</reference>
<accession>A0AA40CBJ6</accession>
<comment type="caution">
    <text evidence="11">The sequence shown here is derived from an EMBL/GenBank/DDBJ whole genome shotgun (WGS) entry which is preliminary data.</text>
</comment>
<evidence type="ECO:0000256" key="1">
    <source>
        <dbReference type="ARBA" id="ARBA00000405"/>
    </source>
</evidence>
<dbReference type="GO" id="GO:0000272">
    <property type="term" value="P:polysaccharide catabolic process"/>
    <property type="evidence" value="ECO:0007669"/>
    <property type="project" value="UniProtKB-KW"/>
</dbReference>
<evidence type="ECO:0000256" key="4">
    <source>
        <dbReference type="ARBA" id="ARBA00022525"/>
    </source>
</evidence>
<keyword evidence="5 10" id="KW-0732">Signal</keyword>
<sequence length="284" mass="30416">MRASSLIPALLVLCRAGAQAKDVPQSLRDLYNAIKDKGSCSDELANGFWATASGTNTFSYCGDRRDDGIIYLQGKNGALADMDIDCDGVQGGPADDGRCAFNRSPDLQDTTAFQNTVARYRAGVSDLNTYIHPYVVFGNSGSKEGWRTFDPTKYGVRPLSVMAVICNDKLVYGVWGDTNGDDGNHPMVGETSLALATACYGDSMTGSNGHSTTDVLYLAFTKPEAVPGARGVDWNASDYDTFARSIEQLGNRLVDGIGSPASRTPTEWHVVLAAAILSMIWVTI</sequence>
<comment type="function">
    <text evidence="10">Chitosanase catalyzing the endo-type cleavage of chitosan, the deacylated form of chitin. Chitosanase may be crucial in the degradation of the deacetylated portion of chitin in the fungal cell wall.</text>
</comment>